<dbReference type="InterPro" id="IPR029047">
    <property type="entry name" value="HSP70_peptide-bd_sf"/>
</dbReference>
<evidence type="ECO:0000256" key="2">
    <source>
        <dbReference type="ARBA" id="ARBA00022840"/>
    </source>
</evidence>
<keyword evidence="4" id="KW-0346">Stress response</keyword>
<dbReference type="GO" id="GO:0140662">
    <property type="term" value="F:ATP-dependent protein folding chaperone"/>
    <property type="evidence" value="ECO:0007669"/>
    <property type="project" value="InterPro"/>
</dbReference>
<feature type="region of interest" description="Disordered" evidence="3">
    <location>
        <begin position="83"/>
        <end position="102"/>
    </location>
</feature>
<dbReference type="Gene3D" id="2.60.34.10">
    <property type="entry name" value="Substrate Binding Domain Of DNAk, Chain A, domain 1"/>
    <property type="match status" value="1"/>
</dbReference>
<dbReference type="GO" id="GO:0005524">
    <property type="term" value="F:ATP binding"/>
    <property type="evidence" value="ECO:0007669"/>
    <property type="project" value="UniProtKB-KW"/>
</dbReference>
<organism evidence="4 5">
    <name type="scientific">Acorus gramineus</name>
    <name type="common">Dwarf sweet flag</name>
    <dbReference type="NCBI Taxonomy" id="55184"/>
    <lineage>
        <taxon>Eukaryota</taxon>
        <taxon>Viridiplantae</taxon>
        <taxon>Streptophyta</taxon>
        <taxon>Embryophyta</taxon>
        <taxon>Tracheophyta</taxon>
        <taxon>Spermatophyta</taxon>
        <taxon>Magnoliopsida</taxon>
        <taxon>Liliopsida</taxon>
        <taxon>Acoraceae</taxon>
        <taxon>Acorus</taxon>
    </lineage>
</organism>
<dbReference type="InterPro" id="IPR013126">
    <property type="entry name" value="Hsp_70_fam"/>
</dbReference>
<name>A0AAV9B323_ACOGR</name>
<dbReference type="AlphaFoldDB" id="A0AAV9B323"/>
<dbReference type="PANTHER" id="PTHR19375">
    <property type="entry name" value="HEAT SHOCK PROTEIN 70KDA"/>
    <property type="match status" value="1"/>
</dbReference>
<dbReference type="SUPFAM" id="SSF100920">
    <property type="entry name" value="Heat shock protein 70kD (HSP70), peptide-binding domain"/>
    <property type="match status" value="1"/>
</dbReference>
<dbReference type="EMBL" id="JAUJYN010000005">
    <property type="protein sequence ID" value="KAK1271005.1"/>
    <property type="molecule type" value="Genomic_DNA"/>
</dbReference>
<evidence type="ECO:0000313" key="4">
    <source>
        <dbReference type="EMBL" id="KAK1271005.1"/>
    </source>
</evidence>
<sequence length="102" mass="11289">MSSPPPPMINLTIQVYEGERGRAQDNNPLGKFELSGISPAPRGTGILAVSAAKNKTSGEKITITSDKGRLSEEEMERMVEKAEKYKLEDERNKKKVEAKERA</sequence>
<evidence type="ECO:0000256" key="1">
    <source>
        <dbReference type="ARBA" id="ARBA00022741"/>
    </source>
</evidence>
<reference evidence="4" key="1">
    <citation type="journal article" date="2023" name="Nat. Commun.">
        <title>Diploid and tetraploid genomes of Acorus and the evolution of monocots.</title>
        <authorList>
            <person name="Ma L."/>
            <person name="Liu K.W."/>
            <person name="Li Z."/>
            <person name="Hsiao Y.Y."/>
            <person name="Qi Y."/>
            <person name="Fu T."/>
            <person name="Tang G.D."/>
            <person name="Zhang D."/>
            <person name="Sun W.H."/>
            <person name="Liu D.K."/>
            <person name="Li Y."/>
            <person name="Chen G.Z."/>
            <person name="Liu X.D."/>
            <person name="Liao X.Y."/>
            <person name="Jiang Y.T."/>
            <person name="Yu X."/>
            <person name="Hao Y."/>
            <person name="Huang J."/>
            <person name="Zhao X.W."/>
            <person name="Ke S."/>
            <person name="Chen Y.Y."/>
            <person name="Wu W.L."/>
            <person name="Hsu J.L."/>
            <person name="Lin Y.F."/>
            <person name="Huang M.D."/>
            <person name="Li C.Y."/>
            <person name="Huang L."/>
            <person name="Wang Z.W."/>
            <person name="Zhao X."/>
            <person name="Zhong W.Y."/>
            <person name="Peng D.H."/>
            <person name="Ahmad S."/>
            <person name="Lan S."/>
            <person name="Zhang J.S."/>
            <person name="Tsai W.C."/>
            <person name="Van de Peer Y."/>
            <person name="Liu Z.J."/>
        </authorList>
    </citation>
    <scope>NUCLEOTIDE SEQUENCE</scope>
    <source>
        <strain evidence="4">SCP</strain>
    </source>
</reference>
<keyword evidence="5" id="KW-1185">Reference proteome</keyword>
<keyword evidence="1" id="KW-0547">Nucleotide-binding</keyword>
<dbReference type="Proteomes" id="UP001179952">
    <property type="component" value="Unassembled WGS sequence"/>
</dbReference>
<protein>
    <submittedName>
        <fullName evidence="4">Heat shock cognate 70 kDa protein</fullName>
    </submittedName>
</protein>
<proteinExistence type="predicted"/>
<evidence type="ECO:0000256" key="3">
    <source>
        <dbReference type="SAM" id="MobiDB-lite"/>
    </source>
</evidence>
<reference evidence="4" key="2">
    <citation type="submission" date="2023-06" db="EMBL/GenBank/DDBJ databases">
        <authorList>
            <person name="Ma L."/>
            <person name="Liu K.-W."/>
            <person name="Li Z."/>
            <person name="Hsiao Y.-Y."/>
            <person name="Qi Y."/>
            <person name="Fu T."/>
            <person name="Tang G."/>
            <person name="Zhang D."/>
            <person name="Sun W.-H."/>
            <person name="Liu D.-K."/>
            <person name="Li Y."/>
            <person name="Chen G.-Z."/>
            <person name="Liu X.-D."/>
            <person name="Liao X.-Y."/>
            <person name="Jiang Y.-T."/>
            <person name="Yu X."/>
            <person name="Hao Y."/>
            <person name="Huang J."/>
            <person name="Zhao X.-W."/>
            <person name="Ke S."/>
            <person name="Chen Y.-Y."/>
            <person name="Wu W.-L."/>
            <person name="Hsu J.-L."/>
            <person name="Lin Y.-F."/>
            <person name="Huang M.-D."/>
            <person name="Li C.-Y."/>
            <person name="Huang L."/>
            <person name="Wang Z.-W."/>
            <person name="Zhao X."/>
            <person name="Zhong W.-Y."/>
            <person name="Peng D.-H."/>
            <person name="Ahmad S."/>
            <person name="Lan S."/>
            <person name="Zhang J.-S."/>
            <person name="Tsai W.-C."/>
            <person name="Van De Peer Y."/>
            <person name="Liu Z.-J."/>
        </authorList>
    </citation>
    <scope>NUCLEOTIDE SEQUENCE</scope>
    <source>
        <strain evidence="4">SCP</strain>
        <tissue evidence="4">Leaves</tissue>
    </source>
</reference>
<keyword evidence="2" id="KW-0067">ATP-binding</keyword>
<dbReference type="Pfam" id="PF00012">
    <property type="entry name" value="HSP70"/>
    <property type="match status" value="1"/>
</dbReference>
<accession>A0AAV9B323</accession>
<evidence type="ECO:0000313" key="5">
    <source>
        <dbReference type="Proteomes" id="UP001179952"/>
    </source>
</evidence>
<comment type="caution">
    <text evidence="4">The sequence shown here is derived from an EMBL/GenBank/DDBJ whole genome shotgun (WGS) entry which is preliminary data.</text>
</comment>
<gene>
    <name evidence="4" type="ORF">QJS04_geneDACA021564</name>
</gene>